<proteinExistence type="predicted"/>
<dbReference type="EMBL" id="JAACNO010002350">
    <property type="protein sequence ID" value="KAF4133993.1"/>
    <property type="molecule type" value="Genomic_DNA"/>
</dbReference>
<dbReference type="EMBL" id="WSZM01000536">
    <property type="protein sequence ID" value="KAF4031815.1"/>
    <property type="molecule type" value="Genomic_DNA"/>
</dbReference>
<keyword evidence="4" id="KW-1185">Reference proteome</keyword>
<sequence>MSVLDLAVLNAADDCSQIDALVANVTAALDNLLCFERGFPNATMRNGRLCCCWRGQHSHDSPQVEDEAGTGDKTSPE</sequence>
<comment type="caution">
    <text evidence="2">The sequence shown here is derived from an EMBL/GenBank/DDBJ whole genome shotgun (WGS) entry which is preliminary data.</text>
</comment>
<protein>
    <submittedName>
        <fullName evidence="2">Uncharacterized protein</fullName>
    </submittedName>
</protein>
<feature type="region of interest" description="Disordered" evidence="1">
    <location>
        <begin position="57"/>
        <end position="77"/>
    </location>
</feature>
<dbReference type="Proteomes" id="UP000704712">
    <property type="component" value="Unassembled WGS sequence"/>
</dbReference>
<evidence type="ECO:0000313" key="2">
    <source>
        <dbReference type="EMBL" id="KAF4031815.1"/>
    </source>
</evidence>
<name>A0A833SU20_PHYIN</name>
<evidence type="ECO:0000256" key="1">
    <source>
        <dbReference type="SAM" id="MobiDB-lite"/>
    </source>
</evidence>
<accession>A0A833SU20</accession>
<evidence type="ECO:0000313" key="4">
    <source>
        <dbReference type="Proteomes" id="UP000602510"/>
    </source>
</evidence>
<dbReference type="AlphaFoldDB" id="A0A833SU20"/>
<dbReference type="Proteomes" id="UP000602510">
    <property type="component" value="Unassembled WGS sequence"/>
</dbReference>
<reference evidence="2" key="1">
    <citation type="submission" date="2020-04" db="EMBL/GenBank/DDBJ databases">
        <title>Hybrid Assembly of Korean Phytophthora infestans isolates.</title>
        <authorList>
            <person name="Prokchorchik M."/>
            <person name="Lee Y."/>
            <person name="Seo J."/>
            <person name="Cho J.-H."/>
            <person name="Park Y.-E."/>
            <person name="Jang D.-C."/>
            <person name="Im J.-S."/>
            <person name="Choi J.-G."/>
            <person name="Park H.-J."/>
            <person name="Lee G.-B."/>
            <person name="Lee Y.-G."/>
            <person name="Hong S.-Y."/>
            <person name="Cho K."/>
            <person name="Sohn K.H."/>
        </authorList>
    </citation>
    <scope>NUCLEOTIDE SEQUENCE</scope>
    <source>
        <strain evidence="2">KR_1_A1</strain>
        <strain evidence="3">KR_2_A2</strain>
    </source>
</reference>
<evidence type="ECO:0000313" key="3">
    <source>
        <dbReference type="EMBL" id="KAF4133993.1"/>
    </source>
</evidence>
<gene>
    <name evidence="2" type="ORF">GN244_ATG16330</name>
    <name evidence="3" type="ORF">GN958_ATG16838</name>
</gene>
<organism evidence="2 4">
    <name type="scientific">Phytophthora infestans</name>
    <name type="common">Potato late blight agent</name>
    <name type="synonym">Botrytis infestans</name>
    <dbReference type="NCBI Taxonomy" id="4787"/>
    <lineage>
        <taxon>Eukaryota</taxon>
        <taxon>Sar</taxon>
        <taxon>Stramenopiles</taxon>
        <taxon>Oomycota</taxon>
        <taxon>Peronosporomycetes</taxon>
        <taxon>Peronosporales</taxon>
        <taxon>Peronosporaceae</taxon>
        <taxon>Phytophthora</taxon>
    </lineage>
</organism>